<dbReference type="EMBL" id="BK015295">
    <property type="protein sequence ID" value="DAD99883.1"/>
    <property type="molecule type" value="Genomic_DNA"/>
</dbReference>
<organism evidence="2">
    <name type="scientific">Siphoviridae sp. ctwhn18</name>
    <dbReference type="NCBI Taxonomy" id="2825733"/>
    <lineage>
        <taxon>Viruses</taxon>
        <taxon>Duplodnaviria</taxon>
        <taxon>Heunggongvirae</taxon>
        <taxon>Uroviricota</taxon>
        <taxon>Caudoviricetes</taxon>
    </lineage>
</organism>
<evidence type="ECO:0000313" key="2">
    <source>
        <dbReference type="EMBL" id="DAD99883.1"/>
    </source>
</evidence>
<name>A0A8S5P0Y5_9CAUD</name>
<reference evidence="2" key="1">
    <citation type="journal article" date="2021" name="Proc. Natl. Acad. Sci. U.S.A.">
        <title>A Catalog of Tens of Thousands of Viruses from Human Metagenomes Reveals Hidden Associations with Chronic Diseases.</title>
        <authorList>
            <person name="Tisza M.J."/>
            <person name="Buck C.B."/>
        </authorList>
    </citation>
    <scope>NUCLEOTIDE SEQUENCE</scope>
    <source>
        <strain evidence="2">Ctwhn18</strain>
    </source>
</reference>
<keyword evidence="1" id="KW-0175">Coiled coil</keyword>
<protein>
    <submittedName>
        <fullName evidence="2">Uncharacterized protein</fullName>
    </submittedName>
</protein>
<evidence type="ECO:0000256" key="1">
    <source>
        <dbReference type="SAM" id="Coils"/>
    </source>
</evidence>
<sequence length="221" mass="24008">MNIAEIIDRMAAIKQEEKALESEYDKLQAQLQVKAEAALTDTKVKSVRYAGSCGNTASVTISDTVSVVAGELLSAIFGKVYPSMVKQEVKYTLKAPAKRILAAIWHREYCEGSVSEIIDGLSCDDKAKKVLLKKVKGIDFEKDKNNLEIYASLSEEEASDTAYLINEAAAWENICAILKVNHDGIISDSIIADMITKVNAAVNVARGMKTEVTAGGESDEQ</sequence>
<feature type="coiled-coil region" evidence="1">
    <location>
        <begin position="3"/>
        <end position="37"/>
    </location>
</feature>
<proteinExistence type="predicted"/>
<accession>A0A8S5P0Y5</accession>